<evidence type="ECO:0000313" key="1">
    <source>
        <dbReference type="EMBL" id="KAH7912698.1"/>
    </source>
</evidence>
<protein>
    <submittedName>
        <fullName evidence="1">Uncharacterized protein</fullName>
    </submittedName>
</protein>
<dbReference type="Proteomes" id="UP000790377">
    <property type="component" value="Unassembled WGS sequence"/>
</dbReference>
<keyword evidence="2" id="KW-1185">Reference proteome</keyword>
<dbReference type="EMBL" id="MU267645">
    <property type="protein sequence ID" value="KAH7912698.1"/>
    <property type="molecule type" value="Genomic_DNA"/>
</dbReference>
<organism evidence="1 2">
    <name type="scientific">Hygrophoropsis aurantiaca</name>
    <dbReference type="NCBI Taxonomy" id="72124"/>
    <lineage>
        <taxon>Eukaryota</taxon>
        <taxon>Fungi</taxon>
        <taxon>Dikarya</taxon>
        <taxon>Basidiomycota</taxon>
        <taxon>Agaricomycotina</taxon>
        <taxon>Agaricomycetes</taxon>
        <taxon>Agaricomycetidae</taxon>
        <taxon>Boletales</taxon>
        <taxon>Coniophorineae</taxon>
        <taxon>Hygrophoropsidaceae</taxon>
        <taxon>Hygrophoropsis</taxon>
    </lineage>
</organism>
<accession>A0ACB8AHP0</accession>
<gene>
    <name evidence="1" type="ORF">BJ138DRAFT_1083028</name>
</gene>
<proteinExistence type="predicted"/>
<comment type="caution">
    <text evidence="1">The sequence shown here is derived from an EMBL/GenBank/DDBJ whole genome shotgun (WGS) entry which is preliminary data.</text>
</comment>
<name>A0ACB8AHP0_9AGAM</name>
<reference evidence="1" key="1">
    <citation type="journal article" date="2021" name="New Phytol.">
        <title>Evolutionary innovations through gain and loss of genes in the ectomycorrhizal Boletales.</title>
        <authorList>
            <person name="Wu G."/>
            <person name="Miyauchi S."/>
            <person name="Morin E."/>
            <person name="Kuo A."/>
            <person name="Drula E."/>
            <person name="Varga T."/>
            <person name="Kohler A."/>
            <person name="Feng B."/>
            <person name="Cao Y."/>
            <person name="Lipzen A."/>
            <person name="Daum C."/>
            <person name="Hundley H."/>
            <person name="Pangilinan J."/>
            <person name="Johnson J."/>
            <person name="Barry K."/>
            <person name="LaButti K."/>
            <person name="Ng V."/>
            <person name="Ahrendt S."/>
            <person name="Min B."/>
            <person name="Choi I.G."/>
            <person name="Park H."/>
            <person name="Plett J.M."/>
            <person name="Magnuson J."/>
            <person name="Spatafora J.W."/>
            <person name="Nagy L.G."/>
            <person name="Henrissat B."/>
            <person name="Grigoriev I.V."/>
            <person name="Yang Z.L."/>
            <person name="Xu J."/>
            <person name="Martin F.M."/>
        </authorList>
    </citation>
    <scope>NUCLEOTIDE SEQUENCE</scope>
    <source>
        <strain evidence="1">ATCC 28755</strain>
    </source>
</reference>
<sequence length="1095" mass="121317">MANTRRTLNPPPQTQALSSATFRPPPLDGSLTIPEIYDWHLEHTPNHRLFVYAQNDGNIRSIFWPEAVRAIHVAANIIKARIGLEGGIEDVKIVAILASSDCIPYFITKIGIMRANHIAFLISPRNSPTAVAHLLEKVGVDHILVGGEQVVQDLANDALDILRNQYSSARIPELSAMFVFEELFLEQAQALGTQDMFPYTNRGPDATVLILHSSGSTAFPKPIRWTNYALVQQALVPWFGERDLTGKVFSVHTMPMYHGMGMLQTLWTASSGYIISAFEPKCPPIIPSPDTLFVAAKATQSDILFCVPSIIEAWSRNPDYVQWLSGRLGVLFGGGPLNKEAGDFLVSKGVDIFVLYGGTEFGVPSPIIPAKSGVDWEYFKFSELVGASMVPYDSATNSFEFIAVSTPFYKPCVINTKVDGIDAYATSDLVVPHPTKEGYWKIYGRADDQIMHNTGEKTNPNPLETMLNQDPSVLTSVMFGRGRFYAGILVDPQPHLRFDPSDESRLVQFRNKIWSTIERMNAYAPQHSRLFKEMIIVSKPSKPFTYTAKNTPRRQAIIADYEDEINALYNAVEESTQSGITPPLHWDQQSTCAFVRKAVSSVMGRTISDDDDIFQQGCDSLQATWIRNSILRAVQESTQANIREINGNFVFQYPSIAHLSCFVLGVVHGSHSHHDTTLAQRVAAMEAMVERYSQDFPLHQSANIPLDFTGAVVLVTGTTGALGCYLLAQLVSSPTVTRVYALNRRSVNGISLQARQKECLLDRGVDVAIIASKKVTLLEGDPSFEQFGLSDGTYREMQSSVTLIIHNAWPVNFNLALASFDANVKGVRRLIDFALTSPLSIPVRVVYTSSIGVFQNARENKLMLEAPIKPDVAISSGYTQSKWVSEEILMNAARKTPLKPLIVRVGQLAGGLSGAWNISEWVPALIQSAEALRCLPMDDKPVSWIPLHVAAKALVELASAPDTPSNHIVHIVHPRPVAWSVLASTLSSEFSVPLVPYHEWLSKLEACNSEDTNTDIQSTLLERCRALRLLSFFKNIARDTSRGEAMGFQELDVTQARAFSSTMADPFLPQLGRDDVLSWIRYWRRSGLLSETCRK</sequence>
<evidence type="ECO:0000313" key="2">
    <source>
        <dbReference type="Proteomes" id="UP000790377"/>
    </source>
</evidence>